<dbReference type="InterPro" id="IPR043502">
    <property type="entry name" value="DNA/RNA_pol_sf"/>
</dbReference>
<dbReference type="PANTHER" id="PTHR48475">
    <property type="entry name" value="RIBONUCLEASE H"/>
    <property type="match status" value="1"/>
</dbReference>
<accession>A0AAV3P1X5</accession>
<comment type="caution">
    <text evidence="2">The sequence shown here is derived from an EMBL/GenBank/DDBJ whole genome shotgun (WGS) entry which is preliminary data.</text>
</comment>
<gene>
    <name evidence="2" type="ORF">LIER_04549</name>
</gene>
<feature type="domain" description="Reverse transcriptase/retrotransposon-derived protein RNase H-like" evidence="1">
    <location>
        <begin position="169"/>
        <end position="267"/>
    </location>
</feature>
<dbReference type="AlphaFoldDB" id="A0AAV3P1X5"/>
<dbReference type="InterPro" id="IPR041577">
    <property type="entry name" value="RT_RNaseH_2"/>
</dbReference>
<proteinExistence type="predicted"/>
<reference evidence="2 3" key="1">
    <citation type="submission" date="2024-01" db="EMBL/GenBank/DDBJ databases">
        <title>The complete chloroplast genome sequence of Lithospermum erythrorhizon: insights into the phylogenetic relationship among Boraginaceae species and the maternal lineages of purple gromwells.</title>
        <authorList>
            <person name="Okada T."/>
            <person name="Watanabe K."/>
        </authorList>
    </citation>
    <scope>NUCLEOTIDE SEQUENCE [LARGE SCALE GENOMIC DNA]</scope>
</reference>
<dbReference type="SUPFAM" id="SSF56672">
    <property type="entry name" value="DNA/RNA polymerases"/>
    <property type="match status" value="2"/>
</dbReference>
<dbReference type="InterPro" id="IPR043128">
    <property type="entry name" value="Rev_trsase/Diguanyl_cyclase"/>
</dbReference>
<dbReference type="EMBL" id="BAABME010000588">
    <property type="protein sequence ID" value="GAA0143988.1"/>
    <property type="molecule type" value="Genomic_DNA"/>
</dbReference>
<dbReference type="GO" id="GO:0003676">
    <property type="term" value="F:nucleic acid binding"/>
    <property type="evidence" value="ECO:0007669"/>
    <property type="project" value="InterPro"/>
</dbReference>
<name>A0AAV3P1X5_LITER</name>
<evidence type="ECO:0000259" key="1">
    <source>
        <dbReference type="Pfam" id="PF17919"/>
    </source>
</evidence>
<keyword evidence="3" id="KW-1185">Reference proteome</keyword>
<dbReference type="Gene3D" id="3.30.70.270">
    <property type="match status" value="1"/>
</dbReference>
<sequence>MEVEALLKALDIRKLKFPEWTTNVVLVKKANNKWRICIDFTSLNKACRKDLYPLPCLGRLVDGSTGHEVFDFIDASRGHAIRAKECRGYLSENGKFNLQEADRIGERGIEPNPNNIKVILDKEPPNSYKDMQKLTGCLVALNRFIFKSRERNFPFFKNLRRASKQQFHWDEECDRAFEELKEYLRSPKLLSRPEVNEELQLYLAVSDGEISNVLIREVKGTQKPIYYVSHVLHGAEENYPLIDKFTFIVVISARKLKIYFEAHPIKVITNQPLKRILANPPLSRRLTTWVIDLSEFEISYEPRTSIKAQALADFIIECTARTPQEVRGPSEGHPEPLPEWMLYVDGANNSKGSRVGLLICGPRGIEMEYALRFNFNKTNNETEYETTVVGLELVQSLGVQ</sequence>
<evidence type="ECO:0000313" key="3">
    <source>
        <dbReference type="Proteomes" id="UP001454036"/>
    </source>
</evidence>
<dbReference type="InterPro" id="IPR036397">
    <property type="entry name" value="RNaseH_sf"/>
</dbReference>
<dbReference type="Pfam" id="PF17919">
    <property type="entry name" value="RT_RNaseH_2"/>
    <property type="match status" value="1"/>
</dbReference>
<dbReference type="SUPFAM" id="SSF53098">
    <property type="entry name" value="Ribonuclease H-like"/>
    <property type="match status" value="1"/>
</dbReference>
<protein>
    <recommendedName>
        <fullName evidence="1">Reverse transcriptase/retrotransposon-derived protein RNase H-like domain-containing protein</fullName>
    </recommendedName>
</protein>
<evidence type="ECO:0000313" key="2">
    <source>
        <dbReference type="EMBL" id="GAA0143988.1"/>
    </source>
</evidence>
<organism evidence="2 3">
    <name type="scientific">Lithospermum erythrorhizon</name>
    <name type="common">Purple gromwell</name>
    <name type="synonym">Lithospermum officinale var. erythrorhizon</name>
    <dbReference type="NCBI Taxonomy" id="34254"/>
    <lineage>
        <taxon>Eukaryota</taxon>
        <taxon>Viridiplantae</taxon>
        <taxon>Streptophyta</taxon>
        <taxon>Embryophyta</taxon>
        <taxon>Tracheophyta</taxon>
        <taxon>Spermatophyta</taxon>
        <taxon>Magnoliopsida</taxon>
        <taxon>eudicotyledons</taxon>
        <taxon>Gunneridae</taxon>
        <taxon>Pentapetalae</taxon>
        <taxon>asterids</taxon>
        <taxon>lamiids</taxon>
        <taxon>Boraginales</taxon>
        <taxon>Boraginaceae</taxon>
        <taxon>Boraginoideae</taxon>
        <taxon>Lithospermeae</taxon>
        <taxon>Lithospermum</taxon>
    </lineage>
</organism>
<dbReference type="Gene3D" id="3.30.420.10">
    <property type="entry name" value="Ribonuclease H-like superfamily/Ribonuclease H"/>
    <property type="match status" value="1"/>
</dbReference>
<dbReference type="InterPro" id="IPR012337">
    <property type="entry name" value="RNaseH-like_sf"/>
</dbReference>
<dbReference type="PANTHER" id="PTHR48475:SF2">
    <property type="entry name" value="RIBONUCLEASE H"/>
    <property type="match status" value="1"/>
</dbReference>
<dbReference type="Proteomes" id="UP001454036">
    <property type="component" value="Unassembled WGS sequence"/>
</dbReference>
<dbReference type="Gene3D" id="3.10.10.10">
    <property type="entry name" value="HIV Type 1 Reverse Transcriptase, subunit A, domain 1"/>
    <property type="match status" value="1"/>
</dbReference>